<reference evidence="1" key="1">
    <citation type="journal article" date="2014" name="Genome Announc.">
        <title>De novo whole-genome sequence and genome annotation of Lichtheimia ramosa.</title>
        <authorList>
            <person name="Linde J."/>
            <person name="Schwartze V."/>
            <person name="Binder U."/>
            <person name="Lass-Florl C."/>
            <person name="Voigt K."/>
            <person name="Horn F."/>
        </authorList>
    </citation>
    <scope>NUCLEOTIDE SEQUENCE</scope>
    <source>
        <strain evidence="1">JMRC FSU:6197</strain>
    </source>
</reference>
<proteinExistence type="predicted"/>
<gene>
    <name evidence="1" type="ORF">LRAMOSA08117</name>
</gene>
<sequence length="1004" mass="115843">MLCADVLSDRRALESLSHDDIGRIASVDILKRMESFEMVTPSQEELEDWINYRLLRPSLSEEDLKLALQVFCNHTAINDDQLQEIFDLELHDIDSAPQLPSAEFAFYLVSVTVPVNVIQDFLYQVILANDKNGDFDAIFEEWETMFAIQAVDDGANCHVRYIGQCRLSCNTPERRFKNIFGEIQSRPVSWFVHFLETRFSSEELHNRVKLYEFVGARLPLGSTRRQGDGVERQLIAVFDVRLLLNAQTGGYHWNWRPNEQQRQVFSNVKTSFYQTMIALARFEEPDFKAWLTCLRCFPEANDDVMKMLVQQARHATLGDSTIAVIIGSDMAKAALSNPQPYFQSRTRSSMATRIILNSLIDVEEGTRNPTVSHTEYFLPLVDLMALGTDVGSLDQNITQLTEYLHITRPIICITMSLQSSSCARSNFCHQYGLPRQRYLDHVGVATLQHYAGKSYFNDPVSIHPPKGYKTIVIPHLHPDIEKYDRRPRSLYAVLYYTWAITFFWMHMAQKLVLQSGSELDHDSLCELLYQHCVYDAPDLSEEARVLYHELEHAKKESSSHWTRRRFKEQNEPMDPHVAATLASAESEARSLGATRRMENIGRAIGRPRSKERQQQVALLWKKQYPDLFVHIPSSDRDAWFKWANGVPQGRFYSLSALACRSHISAATGDDHPLKKLIKNFGPEECEDDDWMEDEDQVRAALSRRSIYMLGGLEGNALINHMRHLSETRWNRDRLPFHPVLEGSKVKITRNGSLVLRWMDEEQDVIIEMRCFEWIPLELRGEDDMFTLRFLSTGLGLQLNKDFGSAGMIGNFITRQGFFKKESPALKRQQTGFGLHRYAVDLDRLWKSERARIEHTAPMQPMIVQQQPQGRLALMCGDNPFKFTLPCNSQDAVYLLQQWLLNDYSLQGGEVTTLNPYKIYTLRSPLPDTKPFEEYIVTHHRSHLFADFWLDLIRTLGNTKNASEILRVNIAAIRQNVSVTRKQTRLRQSNTGIEFRIIKFGRPKQ</sequence>
<protein>
    <submittedName>
        <fullName evidence="1">Uncharacterized protein</fullName>
    </submittedName>
</protein>
<evidence type="ECO:0000313" key="1">
    <source>
        <dbReference type="EMBL" id="CDS05589.1"/>
    </source>
</evidence>
<organism evidence="1">
    <name type="scientific">Lichtheimia ramosa</name>
    <dbReference type="NCBI Taxonomy" id="688394"/>
    <lineage>
        <taxon>Eukaryota</taxon>
        <taxon>Fungi</taxon>
        <taxon>Fungi incertae sedis</taxon>
        <taxon>Mucoromycota</taxon>
        <taxon>Mucoromycotina</taxon>
        <taxon>Mucoromycetes</taxon>
        <taxon>Mucorales</taxon>
        <taxon>Lichtheimiaceae</taxon>
        <taxon>Lichtheimia</taxon>
    </lineage>
</organism>
<dbReference type="EMBL" id="LK023317">
    <property type="protein sequence ID" value="CDS05589.1"/>
    <property type="molecule type" value="Genomic_DNA"/>
</dbReference>
<name>A0A077WEK7_9FUNG</name>
<accession>A0A077WEK7</accession>
<dbReference type="OrthoDB" id="2126195at2759"/>
<dbReference type="AlphaFoldDB" id="A0A077WEK7"/>